<gene>
    <name evidence="2" type="ORF">GGX14DRAFT_701710</name>
</gene>
<reference evidence="2" key="1">
    <citation type="submission" date="2023-03" db="EMBL/GenBank/DDBJ databases">
        <title>Massive genome expansion in bonnet fungi (Mycena s.s.) driven by repeated elements and novel gene families across ecological guilds.</title>
        <authorList>
            <consortium name="Lawrence Berkeley National Laboratory"/>
            <person name="Harder C.B."/>
            <person name="Miyauchi S."/>
            <person name="Viragh M."/>
            <person name="Kuo A."/>
            <person name="Thoen E."/>
            <person name="Andreopoulos B."/>
            <person name="Lu D."/>
            <person name="Skrede I."/>
            <person name="Drula E."/>
            <person name="Henrissat B."/>
            <person name="Morin E."/>
            <person name="Kohler A."/>
            <person name="Barry K."/>
            <person name="LaButti K."/>
            <person name="Morin E."/>
            <person name="Salamov A."/>
            <person name="Lipzen A."/>
            <person name="Mereny Z."/>
            <person name="Hegedus B."/>
            <person name="Baldrian P."/>
            <person name="Stursova M."/>
            <person name="Weitz H."/>
            <person name="Taylor A."/>
            <person name="Grigoriev I.V."/>
            <person name="Nagy L.G."/>
            <person name="Martin F."/>
            <person name="Kauserud H."/>
        </authorList>
    </citation>
    <scope>NUCLEOTIDE SEQUENCE</scope>
    <source>
        <strain evidence="2">9144</strain>
    </source>
</reference>
<dbReference type="EMBL" id="JARJCW010000141">
    <property type="protein sequence ID" value="KAJ7190891.1"/>
    <property type="molecule type" value="Genomic_DNA"/>
</dbReference>
<keyword evidence="3" id="KW-1185">Reference proteome</keyword>
<evidence type="ECO:0000256" key="1">
    <source>
        <dbReference type="SAM" id="Phobius"/>
    </source>
</evidence>
<feature type="transmembrane region" description="Helical" evidence="1">
    <location>
        <begin position="105"/>
        <end position="125"/>
    </location>
</feature>
<keyword evidence="1" id="KW-0472">Membrane</keyword>
<name>A0AAD6UUZ2_9AGAR</name>
<feature type="non-terminal residue" evidence="2">
    <location>
        <position position="145"/>
    </location>
</feature>
<keyword evidence="1" id="KW-0812">Transmembrane</keyword>
<evidence type="ECO:0000313" key="3">
    <source>
        <dbReference type="Proteomes" id="UP001219525"/>
    </source>
</evidence>
<sequence>MSAAALPAHLCPTLRNYLYHLSFPRDAKYVKVLVYSVFILDLTSTVMCVADAYHWFASGFENIAALNDTFLSGFDTPMIGGFLAAIVQCFYCYRLWTLSKYTLPICILIIMIAIAQVVAGIYGAVMHTSLGPFPLQVQRACLQLM</sequence>
<accession>A0AAD6UUZ2</accession>
<dbReference type="PANTHER" id="PTHR40465">
    <property type="entry name" value="CHROMOSOME 1, WHOLE GENOME SHOTGUN SEQUENCE"/>
    <property type="match status" value="1"/>
</dbReference>
<keyword evidence="1" id="KW-1133">Transmembrane helix</keyword>
<organism evidence="2 3">
    <name type="scientific">Mycena pura</name>
    <dbReference type="NCBI Taxonomy" id="153505"/>
    <lineage>
        <taxon>Eukaryota</taxon>
        <taxon>Fungi</taxon>
        <taxon>Dikarya</taxon>
        <taxon>Basidiomycota</taxon>
        <taxon>Agaricomycotina</taxon>
        <taxon>Agaricomycetes</taxon>
        <taxon>Agaricomycetidae</taxon>
        <taxon>Agaricales</taxon>
        <taxon>Marasmiineae</taxon>
        <taxon>Mycenaceae</taxon>
        <taxon>Mycena</taxon>
    </lineage>
</organism>
<feature type="transmembrane region" description="Helical" evidence="1">
    <location>
        <begin position="76"/>
        <end position="93"/>
    </location>
</feature>
<comment type="caution">
    <text evidence="2">The sequence shown here is derived from an EMBL/GenBank/DDBJ whole genome shotgun (WGS) entry which is preliminary data.</text>
</comment>
<evidence type="ECO:0000313" key="2">
    <source>
        <dbReference type="EMBL" id="KAJ7190891.1"/>
    </source>
</evidence>
<feature type="transmembrane region" description="Helical" evidence="1">
    <location>
        <begin position="32"/>
        <end position="56"/>
    </location>
</feature>
<protein>
    <submittedName>
        <fullName evidence="2">Uncharacterized protein</fullName>
    </submittedName>
</protein>
<dbReference type="AlphaFoldDB" id="A0AAD6UUZ2"/>
<proteinExistence type="predicted"/>
<dbReference type="Proteomes" id="UP001219525">
    <property type="component" value="Unassembled WGS sequence"/>
</dbReference>
<dbReference type="PANTHER" id="PTHR40465:SF1">
    <property type="entry name" value="DUF6534 DOMAIN-CONTAINING PROTEIN"/>
    <property type="match status" value="1"/>
</dbReference>